<organism evidence="1 2">
    <name type="scientific">Rubroshorea leprosula</name>
    <dbReference type="NCBI Taxonomy" id="152421"/>
    <lineage>
        <taxon>Eukaryota</taxon>
        <taxon>Viridiplantae</taxon>
        <taxon>Streptophyta</taxon>
        <taxon>Embryophyta</taxon>
        <taxon>Tracheophyta</taxon>
        <taxon>Spermatophyta</taxon>
        <taxon>Magnoliopsida</taxon>
        <taxon>eudicotyledons</taxon>
        <taxon>Gunneridae</taxon>
        <taxon>Pentapetalae</taxon>
        <taxon>rosids</taxon>
        <taxon>malvids</taxon>
        <taxon>Malvales</taxon>
        <taxon>Dipterocarpaceae</taxon>
        <taxon>Rubroshorea</taxon>
    </lineage>
</organism>
<accession>A0AAV5MTY2</accession>
<comment type="caution">
    <text evidence="1">The sequence shown here is derived from an EMBL/GenBank/DDBJ whole genome shotgun (WGS) entry which is preliminary data.</text>
</comment>
<evidence type="ECO:0000313" key="2">
    <source>
        <dbReference type="Proteomes" id="UP001054252"/>
    </source>
</evidence>
<gene>
    <name evidence="1" type="ORF">SLEP1_g59978</name>
</gene>
<dbReference type="AlphaFoldDB" id="A0AAV5MTY2"/>
<proteinExistence type="predicted"/>
<keyword evidence="2" id="KW-1185">Reference proteome</keyword>
<protein>
    <submittedName>
        <fullName evidence="1">Uncharacterized protein</fullName>
    </submittedName>
</protein>
<name>A0AAV5MTY2_9ROSI</name>
<evidence type="ECO:0000313" key="1">
    <source>
        <dbReference type="EMBL" id="GKV53456.1"/>
    </source>
</evidence>
<dbReference type="EMBL" id="BPVZ01001400">
    <property type="protein sequence ID" value="GKV53456.1"/>
    <property type="molecule type" value="Genomic_DNA"/>
</dbReference>
<sequence length="96" mass="10816">MDCVINHTLDTGLPHLLGTTNPCPIAVHKEPFFTSVHKVHICVFATTTKICTRHHFTPVHTAGCFMMPTPSYSWQHRTCYHGQPSVTRFSAIHFQG</sequence>
<dbReference type="Proteomes" id="UP001054252">
    <property type="component" value="Unassembled WGS sequence"/>
</dbReference>
<reference evidence="1 2" key="1">
    <citation type="journal article" date="2021" name="Commun. Biol.">
        <title>The genome of Shorea leprosula (Dipterocarpaceae) highlights the ecological relevance of drought in aseasonal tropical rainforests.</title>
        <authorList>
            <person name="Ng K.K.S."/>
            <person name="Kobayashi M.J."/>
            <person name="Fawcett J.A."/>
            <person name="Hatakeyama M."/>
            <person name="Paape T."/>
            <person name="Ng C.H."/>
            <person name="Ang C.C."/>
            <person name="Tnah L.H."/>
            <person name="Lee C.T."/>
            <person name="Nishiyama T."/>
            <person name="Sese J."/>
            <person name="O'Brien M.J."/>
            <person name="Copetti D."/>
            <person name="Mohd Noor M.I."/>
            <person name="Ong R.C."/>
            <person name="Putra M."/>
            <person name="Sireger I.Z."/>
            <person name="Indrioko S."/>
            <person name="Kosugi Y."/>
            <person name="Izuno A."/>
            <person name="Isagi Y."/>
            <person name="Lee S.L."/>
            <person name="Shimizu K.K."/>
        </authorList>
    </citation>
    <scope>NUCLEOTIDE SEQUENCE [LARGE SCALE GENOMIC DNA]</scope>
    <source>
        <strain evidence="1">214</strain>
    </source>
</reference>